<feature type="binding site" evidence="2">
    <location>
        <position position="14"/>
    </location>
    <ligand>
        <name>UDP-N-acetyl-alpha-D-muramoyl-L-alanyl-D-glutamate</name>
        <dbReference type="ChEBI" id="CHEBI:83900"/>
    </ligand>
</feature>
<feature type="binding site" evidence="2">
    <location>
        <begin position="109"/>
        <end position="110"/>
    </location>
    <ligand>
        <name>UDP-N-acetyl-alpha-D-muramoyl-L-alanyl-D-glutamate</name>
        <dbReference type="ChEBI" id="CHEBI:83900"/>
    </ligand>
</feature>
<keyword evidence="2 6" id="KW-0436">Ligase</keyword>
<dbReference type="GO" id="GO:0008765">
    <property type="term" value="F:UDP-N-acetylmuramoylalanyl-D-glutamate-2,6-diaminopimelate ligase activity"/>
    <property type="evidence" value="ECO:0007669"/>
    <property type="project" value="UniProtKB-UniRule"/>
</dbReference>
<evidence type="ECO:0000259" key="4">
    <source>
        <dbReference type="Pfam" id="PF02875"/>
    </source>
</evidence>
<evidence type="ECO:0000256" key="1">
    <source>
        <dbReference type="ARBA" id="ARBA00005898"/>
    </source>
</evidence>
<dbReference type="STRING" id="360105.CCV52592_1002"/>
<dbReference type="Gene3D" id="3.40.1190.10">
    <property type="entry name" value="Mur-like, catalytic domain"/>
    <property type="match status" value="1"/>
</dbReference>
<dbReference type="GO" id="GO:0009252">
    <property type="term" value="P:peptidoglycan biosynthetic process"/>
    <property type="evidence" value="ECO:0007669"/>
    <property type="project" value="UniProtKB-UniRule"/>
</dbReference>
<dbReference type="InterPro" id="IPR013221">
    <property type="entry name" value="Mur_ligase_cen"/>
</dbReference>
<dbReference type="SUPFAM" id="SSF53623">
    <property type="entry name" value="MurD-like peptide ligases, catalytic domain"/>
    <property type="match status" value="1"/>
</dbReference>
<keyword evidence="2" id="KW-0460">Magnesium</keyword>
<feature type="binding site" evidence="2">
    <location>
        <begin position="348"/>
        <end position="351"/>
    </location>
    <ligand>
        <name>meso-2,6-diaminopimelate</name>
        <dbReference type="ChEBI" id="CHEBI:57791"/>
    </ligand>
</feature>
<proteinExistence type="inferred from homology"/>
<dbReference type="GO" id="GO:0071555">
    <property type="term" value="P:cell wall organization"/>
    <property type="evidence" value="ECO:0007669"/>
    <property type="project" value="UniProtKB-KW"/>
</dbReference>
<dbReference type="NCBIfam" id="TIGR01085">
    <property type="entry name" value="murE"/>
    <property type="match status" value="1"/>
</dbReference>
<dbReference type="EMBL" id="CP000767">
    <property type="protein sequence ID" value="EAT99621.2"/>
    <property type="molecule type" value="Genomic_DNA"/>
</dbReference>
<feature type="binding site" evidence="2">
    <location>
        <position position="402"/>
    </location>
    <ligand>
        <name>meso-2,6-diaminopimelate</name>
        <dbReference type="ChEBI" id="CHEBI:57791"/>
    </ligand>
</feature>
<dbReference type="Pfam" id="PF02875">
    <property type="entry name" value="Mur_ligase_C"/>
    <property type="match status" value="1"/>
</dbReference>
<keyword evidence="2 3" id="KW-0131">Cell cycle</keyword>
<comment type="function">
    <text evidence="2">Catalyzes the addition of meso-diaminopimelic acid to the nucleotide precursor UDP-N-acetylmuramoyl-L-alanyl-D-glutamate (UMAG) in the biosynthesis of bacterial cell-wall peptidoglycan.</text>
</comment>
<keyword evidence="2" id="KW-0547">Nucleotide-binding</keyword>
<dbReference type="AlphaFoldDB" id="A7H0Y3"/>
<dbReference type="KEGG" id="ccv:CCV52592_1002"/>
<sequence>MKISIDANFVTDNSNECERGCFFVQTHANSKFSQDAVKKGAKLIGLEECKKILNIDENIKIVGITGTNGKTTTAAAIYETLRELGHKCALSGTRGAFIEGERIDEKALTTSAILQTLGYLKAASQRGCKYFIMEVSSHAIDQKRIESLKFALKIFTNLTQDHLDYHKSMQEYARVKSSFFEDDSLKLINIDDGGIKFNPKNAYTYSLKKPASFAPVAYGLKGGIDAVIKTPNGDVQIDSPLQGEFNLYNLIAALGAVYLLAKPENSKLSKAISKFSGVDGRVEVVSSEPLVIVDFAHTPDGIEKVLNALRHLNLIVIFGAGGDRDNTKRPKMGAIAQRYAQICIVTSDNPRSEEPEAIIDEICAGMRMDESVSRISDRKKAIELGLGRLKELGAGWALVILGKGDEEYQEIKGVKHPFSDKEVVLKALALKS</sequence>
<feature type="binding site" evidence="2">
    <location>
        <position position="406"/>
    </location>
    <ligand>
        <name>meso-2,6-diaminopimelate</name>
        <dbReference type="ChEBI" id="CHEBI:57791"/>
    </ligand>
</feature>
<keyword evidence="2 3" id="KW-0133">Cell shape</keyword>
<feature type="binding site" evidence="2">
    <location>
        <position position="144"/>
    </location>
    <ligand>
        <name>UDP-N-acetyl-alpha-D-muramoyl-L-alanyl-D-glutamate</name>
        <dbReference type="ChEBI" id="CHEBI:83900"/>
    </ligand>
</feature>
<dbReference type="UniPathway" id="UPA00219"/>
<comment type="caution">
    <text evidence="2">Lacks conserved residue(s) required for the propagation of feature annotation.</text>
</comment>
<evidence type="ECO:0000256" key="3">
    <source>
        <dbReference type="RuleBase" id="RU004135"/>
    </source>
</evidence>
<feature type="domain" description="Mur ligase C-terminal" evidence="4">
    <location>
        <begin position="280"/>
        <end position="403"/>
    </location>
</feature>
<feature type="binding site" evidence="2">
    <location>
        <position position="324"/>
    </location>
    <ligand>
        <name>meso-2,6-diaminopimelate</name>
        <dbReference type="ChEBI" id="CHEBI:57791"/>
    </ligand>
</feature>
<name>A7H0Y3_CAMC5</name>
<comment type="pathway">
    <text evidence="2 3">Cell wall biogenesis; peptidoglycan biosynthesis.</text>
</comment>
<feature type="domain" description="Mur ligase central" evidence="5">
    <location>
        <begin position="64"/>
        <end position="256"/>
    </location>
</feature>
<dbReference type="HAMAP" id="MF_00208">
    <property type="entry name" value="MurE"/>
    <property type="match status" value="1"/>
</dbReference>
<reference evidence="6" key="1">
    <citation type="submission" date="2016-07" db="EMBL/GenBank/DDBJ databases">
        <title>Comparative genomics of the Campylobacter concisus group.</title>
        <authorList>
            <person name="Miller W.G."/>
            <person name="Yee E."/>
            <person name="Chapman M.H."/>
            <person name="Huynh S."/>
            <person name="Bono J.L."/>
            <person name="On S.L.W."/>
            <person name="StLeger J."/>
            <person name="Foster G."/>
            <person name="Parker C.T."/>
        </authorList>
    </citation>
    <scope>NUCLEOTIDE SEQUENCE</scope>
    <source>
        <strain evidence="6">525.92</strain>
    </source>
</reference>
<organism evidence="6 7">
    <name type="scientific">Campylobacter curvus (strain 525.92)</name>
    <dbReference type="NCBI Taxonomy" id="360105"/>
    <lineage>
        <taxon>Bacteria</taxon>
        <taxon>Pseudomonadati</taxon>
        <taxon>Campylobacterota</taxon>
        <taxon>Epsilonproteobacteria</taxon>
        <taxon>Campylobacterales</taxon>
        <taxon>Campylobacteraceae</taxon>
        <taxon>Campylobacter</taxon>
    </lineage>
</organism>
<evidence type="ECO:0000313" key="6">
    <source>
        <dbReference type="EMBL" id="EAT99621.2"/>
    </source>
</evidence>
<protein>
    <recommendedName>
        <fullName evidence="2">UDP-N-acetylmuramoyl-L-alanyl-D-glutamate--2,6-diaminopimelate ligase</fullName>
        <ecNumber evidence="2">6.3.2.13</ecNumber>
    </recommendedName>
    <alternativeName>
        <fullName evidence="2">Meso-A2pm-adding enzyme</fullName>
    </alternativeName>
    <alternativeName>
        <fullName evidence="2">Meso-diaminopimelate-adding enzyme</fullName>
    </alternativeName>
    <alternativeName>
        <fullName evidence="2">UDP-MurNAc-L-Ala-D-Glu:meso-diaminopimelate ligase</fullName>
    </alternativeName>
    <alternativeName>
        <fullName evidence="2">UDP-MurNAc-tripeptide synthetase</fullName>
    </alternativeName>
    <alternativeName>
        <fullName evidence="2">UDP-N-acetylmuramyl-tripeptide synthetase</fullName>
    </alternativeName>
</protein>
<dbReference type="EC" id="6.3.2.13" evidence="2"/>
<dbReference type="PANTHER" id="PTHR23135">
    <property type="entry name" value="MUR LIGASE FAMILY MEMBER"/>
    <property type="match status" value="1"/>
</dbReference>
<evidence type="ECO:0000313" key="7">
    <source>
        <dbReference type="Proteomes" id="UP000006380"/>
    </source>
</evidence>
<feature type="modified residue" description="N6-carboxylysine" evidence="2">
    <location>
        <position position="176"/>
    </location>
</feature>
<dbReference type="SUPFAM" id="SSF53244">
    <property type="entry name" value="MurD-like peptide ligases, peptide-binding domain"/>
    <property type="match status" value="1"/>
</dbReference>
<dbReference type="NCBIfam" id="NF001126">
    <property type="entry name" value="PRK00139.1-4"/>
    <property type="match status" value="1"/>
</dbReference>
<evidence type="ECO:0000256" key="2">
    <source>
        <dbReference type="HAMAP-Rule" id="MF_00208"/>
    </source>
</evidence>
<dbReference type="InterPro" id="IPR036615">
    <property type="entry name" value="Mur_ligase_C_dom_sf"/>
</dbReference>
<dbReference type="GO" id="GO:0000287">
    <property type="term" value="F:magnesium ion binding"/>
    <property type="evidence" value="ECO:0007669"/>
    <property type="project" value="UniProtKB-UniRule"/>
</dbReference>
<comment type="subcellular location">
    <subcellularLocation>
        <location evidence="2 3">Cytoplasm</location>
    </subcellularLocation>
</comment>
<dbReference type="GO" id="GO:0008360">
    <property type="term" value="P:regulation of cell shape"/>
    <property type="evidence" value="ECO:0007669"/>
    <property type="project" value="UniProtKB-KW"/>
</dbReference>
<dbReference type="GO" id="GO:0005524">
    <property type="term" value="F:ATP binding"/>
    <property type="evidence" value="ECO:0007669"/>
    <property type="project" value="UniProtKB-UniRule"/>
</dbReference>
<dbReference type="RefSeq" id="WP_011992843.1">
    <property type="nucleotide sequence ID" value="NC_009715.2"/>
</dbReference>
<comment type="PTM">
    <text evidence="2">Carboxylation is probably crucial for Mg(2+) binding and, consequently, for the gamma-phosphate positioning of ATP.</text>
</comment>
<keyword evidence="2" id="KW-0963">Cytoplasm</keyword>
<comment type="catalytic activity">
    <reaction evidence="2">
        <text>UDP-N-acetyl-alpha-D-muramoyl-L-alanyl-D-glutamate + meso-2,6-diaminopimelate + ATP = UDP-N-acetyl-alpha-D-muramoyl-L-alanyl-gamma-D-glutamyl-meso-2,6-diaminopimelate + ADP + phosphate + H(+)</text>
        <dbReference type="Rhea" id="RHEA:23676"/>
        <dbReference type="ChEBI" id="CHEBI:15378"/>
        <dbReference type="ChEBI" id="CHEBI:30616"/>
        <dbReference type="ChEBI" id="CHEBI:43474"/>
        <dbReference type="ChEBI" id="CHEBI:57791"/>
        <dbReference type="ChEBI" id="CHEBI:83900"/>
        <dbReference type="ChEBI" id="CHEBI:83905"/>
        <dbReference type="ChEBI" id="CHEBI:456216"/>
        <dbReference type="EC" id="6.3.2.13"/>
    </reaction>
</comment>
<dbReference type="PANTHER" id="PTHR23135:SF4">
    <property type="entry name" value="UDP-N-ACETYLMURAMOYL-L-ALANYL-D-GLUTAMATE--2,6-DIAMINOPIMELATE LIGASE MURE HOMOLOG, CHLOROPLASTIC"/>
    <property type="match status" value="1"/>
</dbReference>
<evidence type="ECO:0000259" key="5">
    <source>
        <dbReference type="Pfam" id="PF08245"/>
    </source>
</evidence>
<keyword evidence="7" id="KW-1185">Reference proteome</keyword>
<dbReference type="Proteomes" id="UP000006380">
    <property type="component" value="Chromosome"/>
</dbReference>
<dbReference type="OrthoDB" id="9800958at2"/>
<feature type="binding site" evidence="2">
    <location>
        <position position="142"/>
    </location>
    <ligand>
        <name>UDP-N-acetyl-alpha-D-muramoyl-L-alanyl-D-glutamate</name>
        <dbReference type="ChEBI" id="CHEBI:83900"/>
    </ligand>
</feature>
<feature type="binding site" evidence="2">
    <location>
        <begin position="66"/>
        <end position="72"/>
    </location>
    <ligand>
        <name>ATP</name>
        <dbReference type="ChEBI" id="CHEBI:30616"/>
    </ligand>
</feature>
<dbReference type="Pfam" id="PF08245">
    <property type="entry name" value="Mur_ligase_M"/>
    <property type="match status" value="1"/>
</dbReference>
<dbReference type="GO" id="GO:0051301">
    <property type="term" value="P:cell division"/>
    <property type="evidence" value="ECO:0007669"/>
    <property type="project" value="UniProtKB-KW"/>
</dbReference>
<feature type="short sequence motif" description="Meso-diaminopimelate recognition motif" evidence="2">
    <location>
        <begin position="348"/>
        <end position="351"/>
    </location>
</feature>
<accession>A7H0Y3</accession>
<dbReference type="InterPro" id="IPR036565">
    <property type="entry name" value="Mur-like_cat_sf"/>
</dbReference>
<dbReference type="InterPro" id="IPR005761">
    <property type="entry name" value="UDP-N-AcMur-Glu-dNH2Pim_ligase"/>
</dbReference>
<comment type="similarity">
    <text evidence="1 2">Belongs to the MurCDEF family. MurE subfamily.</text>
</comment>
<keyword evidence="2" id="KW-0067">ATP-binding</keyword>
<dbReference type="GO" id="GO:0005737">
    <property type="term" value="C:cytoplasm"/>
    <property type="evidence" value="ECO:0007669"/>
    <property type="project" value="UniProtKB-SubCell"/>
</dbReference>
<comment type="cofactor">
    <cofactor evidence="2">
        <name>Mg(2+)</name>
        <dbReference type="ChEBI" id="CHEBI:18420"/>
    </cofactor>
</comment>
<feature type="binding site" evidence="2">
    <location>
        <position position="136"/>
    </location>
    <ligand>
        <name>UDP-N-acetyl-alpha-D-muramoyl-L-alanyl-D-glutamate</name>
        <dbReference type="ChEBI" id="CHEBI:83900"/>
    </ligand>
</feature>
<dbReference type="HOGENOM" id="CLU_022291_2_0_7"/>
<keyword evidence="2 3" id="KW-0961">Cell wall biogenesis/degradation</keyword>
<keyword evidence="2 3" id="KW-0573">Peptidoglycan synthesis</keyword>
<dbReference type="InterPro" id="IPR004101">
    <property type="entry name" value="Mur_ligase_C"/>
</dbReference>
<keyword evidence="2 3" id="KW-0132">Cell division</keyword>
<dbReference type="Gene3D" id="3.90.190.20">
    <property type="entry name" value="Mur ligase, C-terminal domain"/>
    <property type="match status" value="1"/>
</dbReference>
<gene>
    <name evidence="2 6" type="primary">murE</name>
    <name evidence="6" type="ORF">CCV52592_1002</name>
</gene>